<keyword evidence="4 6" id="KW-0472">Membrane</keyword>
<feature type="transmembrane region" description="Helical" evidence="6">
    <location>
        <begin position="228"/>
        <end position="260"/>
    </location>
</feature>
<dbReference type="PANTHER" id="PTHR12911:SF8">
    <property type="entry name" value="KLAROID PROTEIN-RELATED"/>
    <property type="match status" value="1"/>
</dbReference>
<feature type="region of interest" description="Disordered" evidence="5">
    <location>
        <begin position="1"/>
        <end position="137"/>
    </location>
</feature>
<dbReference type="Gene3D" id="2.60.120.260">
    <property type="entry name" value="Galactose-binding domain-like"/>
    <property type="match status" value="1"/>
</dbReference>
<proteinExistence type="predicted"/>
<evidence type="ECO:0000313" key="9">
    <source>
        <dbReference type="Proteomes" id="UP001310890"/>
    </source>
</evidence>
<dbReference type="Proteomes" id="UP001310890">
    <property type="component" value="Unassembled WGS sequence"/>
</dbReference>
<comment type="subcellular location">
    <subcellularLocation>
        <location evidence="1">Membrane</location>
    </subcellularLocation>
</comment>
<evidence type="ECO:0000256" key="1">
    <source>
        <dbReference type="ARBA" id="ARBA00004370"/>
    </source>
</evidence>
<feature type="compositionally biased region" description="Polar residues" evidence="5">
    <location>
        <begin position="1"/>
        <end position="36"/>
    </location>
</feature>
<evidence type="ECO:0000256" key="2">
    <source>
        <dbReference type="ARBA" id="ARBA00022692"/>
    </source>
</evidence>
<feature type="domain" description="SUN" evidence="7">
    <location>
        <begin position="501"/>
        <end position="689"/>
    </location>
</feature>
<feature type="compositionally biased region" description="Acidic residues" evidence="5">
    <location>
        <begin position="85"/>
        <end position="98"/>
    </location>
</feature>
<dbReference type="InterPro" id="IPR045119">
    <property type="entry name" value="SUN1-5"/>
</dbReference>
<dbReference type="AlphaFoldDB" id="A0AAN7T9S4"/>
<evidence type="ECO:0000256" key="3">
    <source>
        <dbReference type="ARBA" id="ARBA00022989"/>
    </source>
</evidence>
<organism evidence="8 9">
    <name type="scientific">Meristemomyces frigidus</name>
    <dbReference type="NCBI Taxonomy" id="1508187"/>
    <lineage>
        <taxon>Eukaryota</taxon>
        <taxon>Fungi</taxon>
        <taxon>Dikarya</taxon>
        <taxon>Ascomycota</taxon>
        <taxon>Pezizomycotina</taxon>
        <taxon>Dothideomycetes</taxon>
        <taxon>Dothideomycetidae</taxon>
        <taxon>Mycosphaerellales</taxon>
        <taxon>Teratosphaeriaceae</taxon>
        <taxon>Meristemomyces</taxon>
    </lineage>
</organism>
<evidence type="ECO:0000256" key="4">
    <source>
        <dbReference type="ARBA" id="ARBA00023136"/>
    </source>
</evidence>
<protein>
    <recommendedName>
        <fullName evidence="7">SUN domain-containing protein</fullName>
    </recommendedName>
</protein>
<evidence type="ECO:0000313" key="8">
    <source>
        <dbReference type="EMBL" id="KAK5107617.1"/>
    </source>
</evidence>
<evidence type="ECO:0000256" key="6">
    <source>
        <dbReference type="SAM" id="Phobius"/>
    </source>
</evidence>
<evidence type="ECO:0000259" key="7">
    <source>
        <dbReference type="PROSITE" id="PS51469"/>
    </source>
</evidence>
<feature type="compositionally biased region" description="Low complexity" evidence="5">
    <location>
        <begin position="64"/>
        <end position="73"/>
    </location>
</feature>
<accession>A0AAN7T9S4</accession>
<dbReference type="GO" id="GO:0043495">
    <property type="term" value="F:protein-membrane adaptor activity"/>
    <property type="evidence" value="ECO:0007669"/>
    <property type="project" value="TreeGrafter"/>
</dbReference>
<keyword evidence="2 6" id="KW-0812">Transmembrane</keyword>
<reference evidence="8" key="1">
    <citation type="submission" date="2023-08" db="EMBL/GenBank/DDBJ databases">
        <title>Black Yeasts Isolated from many extreme environments.</title>
        <authorList>
            <person name="Coleine C."/>
            <person name="Stajich J.E."/>
            <person name="Selbmann L."/>
        </authorList>
    </citation>
    <scope>NUCLEOTIDE SEQUENCE</scope>
    <source>
        <strain evidence="8">CCFEE 5401</strain>
    </source>
</reference>
<name>A0AAN7T9S4_9PEZI</name>
<dbReference type="EMBL" id="JAVRRL010000113">
    <property type="protein sequence ID" value="KAK5107617.1"/>
    <property type="molecule type" value="Genomic_DNA"/>
</dbReference>
<dbReference type="PROSITE" id="PS51469">
    <property type="entry name" value="SUN"/>
    <property type="match status" value="1"/>
</dbReference>
<keyword evidence="3 6" id="KW-1133">Transmembrane helix</keyword>
<dbReference type="PANTHER" id="PTHR12911">
    <property type="entry name" value="SAD1/UNC-84-LIKE PROTEIN-RELATED"/>
    <property type="match status" value="1"/>
</dbReference>
<sequence>MPPRAASQTPGPTTRLRSSRQSTPQPASQSGASTRPTALPAASVGTSSGYGAPGKPVIRTQIATEETTLTTLLQNSRGKRQQPAIEEEEEEEDEDEGADERPVATASSRRGRRRPSSSIGRQLAQPAVAHTGQEVAPPRVLLHRRPAGATPDAAPPNVDADVTEVPRIETLVDIGAGYAEHRNPGLERNPGIERNPGFEPDGVRLAAHMLPRFIPRALREFNKDVWSFFRAILVLLLLAATIILSAALIFGASCGLFWLFEIFSVSDRLNTFFGRNPVNMDKMERLWLSWRAERDIGEYLSSSDLNKTTIDWLQTVKINDLEFRVRELEREHKINTKSVIHLEKMLPEFLATPESNGYLVIPDNFWRALQDRLLNERSALWKSFVDSTQAGVQAITQARVDDTLSTLHAQGKIVSREEFAEAVAQNYEYMQRNLKDEMHTAEHAIGNNLRKMALEAADNAVSTKVTDLFSNQQLKLLAQANQVRSTYEALRQVNFFSPGHGARVNPVNTSPTFGTNWNWLGWSTHPGHPPIAALQRWEEATECWCAAPSADMGSAQLTVDMNHMIFPEKLIVEHIPFHGTLNISTAPRELEIWLEMPKDSPNSIETLRKTVLDYGGQSETCGNPPSEKHICVGAGRYQIHTENTVQTIPMFVDTAALGLATRTITVRVSSNWGGPSTCLYRLRMTGTRVTVT</sequence>
<evidence type="ECO:0000256" key="5">
    <source>
        <dbReference type="SAM" id="MobiDB-lite"/>
    </source>
</evidence>
<gene>
    <name evidence="8" type="ORF">LTR62_000952</name>
</gene>
<dbReference type="InterPro" id="IPR012919">
    <property type="entry name" value="SUN_dom"/>
</dbReference>
<comment type="caution">
    <text evidence="8">The sequence shown here is derived from an EMBL/GenBank/DDBJ whole genome shotgun (WGS) entry which is preliminary data.</text>
</comment>
<dbReference type="GO" id="GO:0034993">
    <property type="term" value="C:meiotic nuclear membrane microtubule tethering complex"/>
    <property type="evidence" value="ECO:0007669"/>
    <property type="project" value="TreeGrafter"/>
</dbReference>